<comment type="subcellular location">
    <subcellularLocation>
        <location evidence="1 9">Cell inner membrane</location>
        <topology evidence="1 9">Multi-pass membrane protein</topology>
    </subcellularLocation>
</comment>
<feature type="domain" description="Tripartite ATP-independent periplasmic transporters DctQ component" evidence="10">
    <location>
        <begin position="35"/>
        <end position="167"/>
    </location>
</feature>
<comment type="function">
    <text evidence="9">Part of the tripartite ATP-independent periplasmic (TRAP) transport system.</text>
</comment>
<comment type="similarity">
    <text evidence="8 9">Belongs to the TRAP transporter small permease family.</text>
</comment>
<organism evidence="11 12">
    <name type="scientific">Neptunomonas antarctica</name>
    <dbReference type="NCBI Taxonomy" id="619304"/>
    <lineage>
        <taxon>Bacteria</taxon>
        <taxon>Pseudomonadati</taxon>
        <taxon>Pseudomonadota</taxon>
        <taxon>Gammaproteobacteria</taxon>
        <taxon>Oceanospirillales</taxon>
        <taxon>Oceanospirillaceae</taxon>
        <taxon>Neptunomonas</taxon>
    </lineage>
</organism>
<feature type="transmembrane region" description="Helical" evidence="9">
    <location>
        <begin position="135"/>
        <end position="163"/>
    </location>
</feature>
<evidence type="ECO:0000256" key="2">
    <source>
        <dbReference type="ARBA" id="ARBA00022448"/>
    </source>
</evidence>
<evidence type="ECO:0000256" key="1">
    <source>
        <dbReference type="ARBA" id="ARBA00004429"/>
    </source>
</evidence>
<dbReference type="EMBL" id="FTOE01000004">
    <property type="protein sequence ID" value="SIS75460.1"/>
    <property type="molecule type" value="Genomic_DNA"/>
</dbReference>
<dbReference type="InterPro" id="IPR007387">
    <property type="entry name" value="TRAP_DctQ"/>
</dbReference>
<proteinExistence type="inferred from homology"/>
<keyword evidence="6 9" id="KW-1133">Transmembrane helix</keyword>
<dbReference type="Pfam" id="PF04290">
    <property type="entry name" value="DctQ"/>
    <property type="match status" value="1"/>
</dbReference>
<evidence type="ECO:0000313" key="11">
    <source>
        <dbReference type="EMBL" id="SIS75460.1"/>
    </source>
</evidence>
<evidence type="ECO:0000313" key="12">
    <source>
        <dbReference type="Proteomes" id="UP000185999"/>
    </source>
</evidence>
<keyword evidence="12" id="KW-1185">Reference proteome</keyword>
<protein>
    <recommendedName>
        <fullName evidence="9">TRAP transporter small permease protein</fullName>
    </recommendedName>
</protein>
<dbReference type="GO" id="GO:0022857">
    <property type="term" value="F:transmembrane transporter activity"/>
    <property type="evidence" value="ECO:0007669"/>
    <property type="project" value="UniProtKB-UniRule"/>
</dbReference>
<dbReference type="InterPro" id="IPR055348">
    <property type="entry name" value="DctQ"/>
</dbReference>
<dbReference type="GO" id="GO:0015740">
    <property type="term" value="P:C4-dicarboxylate transport"/>
    <property type="evidence" value="ECO:0007669"/>
    <property type="project" value="TreeGrafter"/>
</dbReference>
<keyword evidence="2 9" id="KW-0813">Transport</keyword>
<dbReference type="GO" id="GO:0005886">
    <property type="term" value="C:plasma membrane"/>
    <property type="evidence" value="ECO:0007669"/>
    <property type="project" value="UniProtKB-SubCell"/>
</dbReference>
<sequence length="171" mass="18944">MGFSAWLTAHYEEKGPVQWLAFALELVAALTLFFLMMLTCADVLGRYFFGNSVDGATELTEIGIAILVFAEMPIVTWRGGHVVVDILDKIWSNTAIKALGLLSALLMSGSLYYVGVRIFEFSERAFSRGVVTELLGIPVGLIIQYIAFMSWATAALMMTYGVYHLLTQDRD</sequence>
<dbReference type="AlphaFoldDB" id="A0A1N7LNR5"/>
<name>A0A1N7LNR5_9GAMM</name>
<reference evidence="12" key="1">
    <citation type="submission" date="2017-01" db="EMBL/GenBank/DDBJ databases">
        <authorList>
            <person name="Varghese N."/>
            <person name="Submissions S."/>
        </authorList>
    </citation>
    <scope>NUCLEOTIDE SEQUENCE [LARGE SCALE GENOMIC DNA]</scope>
    <source>
        <strain evidence="12">DSM 22306</strain>
    </source>
</reference>
<keyword evidence="7 9" id="KW-0472">Membrane</keyword>
<keyword evidence="5 9" id="KW-0812">Transmembrane</keyword>
<evidence type="ECO:0000256" key="4">
    <source>
        <dbReference type="ARBA" id="ARBA00022519"/>
    </source>
</evidence>
<dbReference type="Proteomes" id="UP000185999">
    <property type="component" value="Unassembled WGS sequence"/>
</dbReference>
<keyword evidence="4 9" id="KW-0997">Cell inner membrane</keyword>
<dbReference type="PANTHER" id="PTHR35011:SF2">
    <property type="entry name" value="2,3-DIKETO-L-GULONATE TRAP TRANSPORTER SMALL PERMEASE PROTEIN YIAM"/>
    <property type="match status" value="1"/>
</dbReference>
<feature type="transmembrane region" description="Helical" evidence="9">
    <location>
        <begin position="20"/>
        <end position="44"/>
    </location>
</feature>
<dbReference type="OrthoDB" id="2877624at2"/>
<keyword evidence="3" id="KW-1003">Cell membrane</keyword>
<evidence type="ECO:0000256" key="8">
    <source>
        <dbReference type="ARBA" id="ARBA00038436"/>
    </source>
</evidence>
<accession>A0A1N7LNR5</accession>
<comment type="caution">
    <text evidence="9">Lacks conserved residue(s) required for the propagation of feature annotation.</text>
</comment>
<gene>
    <name evidence="11" type="ORF">SAMN05421760_104194</name>
</gene>
<evidence type="ECO:0000256" key="3">
    <source>
        <dbReference type="ARBA" id="ARBA00022475"/>
    </source>
</evidence>
<feature type="transmembrane region" description="Helical" evidence="9">
    <location>
        <begin position="95"/>
        <end position="114"/>
    </location>
</feature>
<evidence type="ECO:0000256" key="9">
    <source>
        <dbReference type="RuleBase" id="RU369079"/>
    </source>
</evidence>
<comment type="subunit">
    <text evidence="9">The complex comprises the extracytoplasmic solute receptor protein and the two transmembrane proteins.</text>
</comment>
<evidence type="ECO:0000256" key="7">
    <source>
        <dbReference type="ARBA" id="ARBA00023136"/>
    </source>
</evidence>
<dbReference type="PANTHER" id="PTHR35011">
    <property type="entry name" value="2,3-DIKETO-L-GULONATE TRAP TRANSPORTER SMALL PERMEASE PROTEIN YIAM"/>
    <property type="match status" value="1"/>
</dbReference>
<dbReference type="STRING" id="619304.SAMN05421760_104194"/>
<evidence type="ECO:0000259" key="10">
    <source>
        <dbReference type="Pfam" id="PF04290"/>
    </source>
</evidence>
<evidence type="ECO:0000256" key="5">
    <source>
        <dbReference type="ARBA" id="ARBA00022692"/>
    </source>
</evidence>
<dbReference type="RefSeq" id="WP_054341694.1">
    <property type="nucleotide sequence ID" value="NZ_FTOE01000004.1"/>
</dbReference>
<evidence type="ECO:0000256" key="6">
    <source>
        <dbReference type="ARBA" id="ARBA00022989"/>
    </source>
</evidence>